<protein>
    <submittedName>
        <fullName evidence="1">Uncharacterized protein</fullName>
    </submittedName>
</protein>
<organism evidence="1 2">
    <name type="scientific">Ligilactobacillus equi DSM 15833 = JCM 10991</name>
    <dbReference type="NCBI Taxonomy" id="1423740"/>
    <lineage>
        <taxon>Bacteria</taxon>
        <taxon>Bacillati</taxon>
        <taxon>Bacillota</taxon>
        <taxon>Bacilli</taxon>
        <taxon>Lactobacillales</taxon>
        <taxon>Lactobacillaceae</taxon>
        <taxon>Ligilactobacillus</taxon>
    </lineage>
</organism>
<evidence type="ECO:0000313" key="2">
    <source>
        <dbReference type="Proteomes" id="UP000051048"/>
    </source>
</evidence>
<dbReference type="EMBL" id="AZFH01000164">
    <property type="protein sequence ID" value="KRL77670.1"/>
    <property type="molecule type" value="Genomic_DNA"/>
</dbReference>
<dbReference type="AlphaFoldDB" id="A0A0R1T7Z4"/>
<dbReference type="PATRIC" id="fig|1423740.3.peg.1343"/>
<proteinExistence type="predicted"/>
<accession>A0A0R1T7Z4</accession>
<comment type="caution">
    <text evidence="1">The sequence shown here is derived from an EMBL/GenBank/DDBJ whole genome shotgun (WGS) entry which is preliminary data.</text>
</comment>
<reference evidence="1 2" key="1">
    <citation type="journal article" date="2015" name="Genome Announc.">
        <title>Expanding the biotechnology potential of lactobacilli through comparative genomics of 213 strains and associated genera.</title>
        <authorList>
            <person name="Sun Z."/>
            <person name="Harris H.M."/>
            <person name="McCann A."/>
            <person name="Guo C."/>
            <person name="Argimon S."/>
            <person name="Zhang W."/>
            <person name="Yang X."/>
            <person name="Jeffery I.B."/>
            <person name="Cooney J.C."/>
            <person name="Kagawa T.F."/>
            <person name="Liu W."/>
            <person name="Song Y."/>
            <person name="Salvetti E."/>
            <person name="Wrobel A."/>
            <person name="Rasinkangas P."/>
            <person name="Parkhill J."/>
            <person name="Rea M.C."/>
            <person name="O'Sullivan O."/>
            <person name="Ritari J."/>
            <person name="Douillard F.P."/>
            <person name="Paul Ross R."/>
            <person name="Yang R."/>
            <person name="Briner A.E."/>
            <person name="Felis G.E."/>
            <person name="de Vos W.M."/>
            <person name="Barrangou R."/>
            <person name="Klaenhammer T.R."/>
            <person name="Caufield P.W."/>
            <person name="Cui Y."/>
            <person name="Zhang H."/>
            <person name="O'Toole P.W."/>
        </authorList>
    </citation>
    <scope>NUCLEOTIDE SEQUENCE [LARGE SCALE GENOMIC DNA]</scope>
    <source>
        <strain evidence="1 2">DSM 15833</strain>
    </source>
</reference>
<gene>
    <name evidence="1" type="ORF">FC36_GL001244</name>
</gene>
<dbReference type="Proteomes" id="UP000051048">
    <property type="component" value="Unassembled WGS sequence"/>
</dbReference>
<sequence length="132" mass="14969">MIGMLKMVVNGEENEKVISLKSEWEEELLVTDNHGEIIVDPQDITYSFGQFMVGVVNGNQQVDDSPYLTIELDDLENSHFGVMFDKSAINEQREVDDSLFVELTIAYNDIKNYVDNLNALLSKVSQELGYSK</sequence>
<name>A0A0R1T7Z4_9LACO</name>
<evidence type="ECO:0000313" key="1">
    <source>
        <dbReference type="EMBL" id="KRL77670.1"/>
    </source>
</evidence>